<dbReference type="RefSeq" id="WP_345583780.1">
    <property type="nucleotide sequence ID" value="NZ_BAAAXF010000071.1"/>
</dbReference>
<gene>
    <name evidence="4" type="ORF">GCM10019016_099250</name>
</gene>
<protein>
    <recommendedName>
        <fullName evidence="3">HTH cro/C1-type domain-containing protein</fullName>
    </recommendedName>
</protein>
<reference evidence="5" key="1">
    <citation type="journal article" date="2019" name="Int. J. Syst. Evol. Microbiol.">
        <title>The Global Catalogue of Microorganisms (GCM) 10K type strain sequencing project: providing services to taxonomists for standard genome sequencing and annotation.</title>
        <authorList>
            <consortium name="The Broad Institute Genomics Platform"/>
            <consortium name="The Broad Institute Genome Sequencing Center for Infectious Disease"/>
            <person name="Wu L."/>
            <person name="Ma J."/>
        </authorList>
    </citation>
    <scope>NUCLEOTIDE SEQUENCE [LARGE SCALE GENOMIC DNA]</scope>
    <source>
        <strain evidence="5">JCM 4816</strain>
    </source>
</reference>
<feature type="compositionally biased region" description="Low complexity" evidence="1">
    <location>
        <begin position="147"/>
        <end position="158"/>
    </location>
</feature>
<evidence type="ECO:0000256" key="1">
    <source>
        <dbReference type="SAM" id="MobiDB-lite"/>
    </source>
</evidence>
<evidence type="ECO:0000256" key="2">
    <source>
        <dbReference type="SAM" id="Phobius"/>
    </source>
</evidence>
<dbReference type="SUPFAM" id="SSF47413">
    <property type="entry name" value="lambda repressor-like DNA-binding domains"/>
    <property type="match status" value="1"/>
</dbReference>
<dbReference type="InterPro" id="IPR001387">
    <property type="entry name" value="Cro/C1-type_HTH"/>
</dbReference>
<accession>A0ABP6U8L6</accession>
<dbReference type="InterPro" id="IPR021224">
    <property type="entry name" value="DUF2690"/>
</dbReference>
<evidence type="ECO:0000259" key="3">
    <source>
        <dbReference type="SMART" id="SM00530"/>
    </source>
</evidence>
<keyword evidence="2" id="KW-0472">Membrane</keyword>
<feature type="region of interest" description="Disordered" evidence="1">
    <location>
        <begin position="97"/>
        <end position="158"/>
    </location>
</feature>
<dbReference type="Pfam" id="PF10901">
    <property type="entry name" value="DUF2690"/>
    <property type="match status" value="1"/>
</dbReference>
<feature type="compositionally biased region" description="Basic and acidic residues" evidence="1">
    <location>
        <begin position="1"/>
        <end position="11"/>
    </location>
</feature>
<feature type="domain" description="HTH cro/C1-type" evidence="3">
    <location>
        <begin position="30"/>
        <end position="85"/>
    </location>
</feature>
<dbReference type="InterPro" id="IPR010982">
    <property type="entry name" value="Lambda_DNA-bd_dom_sf"/>
</dbReference>
<proteinExistence type="predicted"/>
<name>A0ABP6U8L6_9ACTN</name>
<dbReference type="SMART" id="SM00530">
    <property type="entry name" value="HTH_XRE"/>
    <property type="match status" value="1"/>
</dbReference>
<dbReference type="Pfam" id="PF13560">
    <property type="entry name" value="HTH_31"/>
    <property type="match status" value="1"/>
</dbReference>
<keyword evidence="5" id="KW-1185">Reference proteome</keyword>
<keyword evidence="2" id="KW-0812">Transmembrane</keyword>
<dbReference type="Proteomes" id="UP001501455">
    <property type="component" value="Unassembled WGS sequence"/>
</dbReference>
<organism evidence="4 5">
    <name type="scientific">Streptomyces prasinosporus</name>
    <dbReference type="NCBI Taxonomy" id="68256"/>
    <lineage>
        <taxon>Bacteria</taxon>
        <taxon>Bacillati</taxon>
        <taxon>Actinomycetota</taxon>
        <taxon>Actinomycetes</taxon>
        <taxon>Kitasatosporales</taxon>
        <taxon>Streptomycetaceae</taxon>
        <taxon>Streptomyces</taxon>
        <taxon>Streptomyces albogriseolus group</taxon>
    </lineage>
</organism>
<dbReference type="CDD" id="cd00093">
    <property type="entry name" value="HTH_XRE"/>
    <property type="match status" value="1"/>
</dbReference>
<feature type="region of interest" description="Disordered" evidence="1">
    <location>
        <begin position="1"/>
        <end position="24"/>
    </location>
</feature>
<dbReference type="EMBL" id="BAAAXF010000071">
    <property type="protein sequence ID" value="GAA3502816.1"/>
    <property type="molecule type" value="Genomic_DNA"/>
</dbReference>
<evidence type="ECO:0000313" key="5">
    <source>
        <dbReference type="Proteomes" id="UP001501455"/>
    </source>
</evidence>
<keyword evidence="2" id="KW-1133">Transmembrane helix</keyword>
<sequence>MTEGRRPRPDGPPRPSPAAPASEVRRLVERLREAKEATGLSFAALAAATAYSKSSWERYLNGKALPPRGAVEALAELSGADSARLLALWRLADSAWSGRDAPSPAAEPGPGVEPGPGAGAKPGPGPDPVTGTGPRTRSGTGPGATGSGAAVPARAVPAPKRRAVAVAVAVTGAVTAAVVGTAAWAWVTVAGRPEEATARTAVPCRGESCTDHDSEQGGTPCWTDATTHAVRTVSGRTVELRHSPTCEAVWGRIRGPRPTDRVWVETVDGRRQSRQVSVPGRSLYTLMVGVDRPADARACYDLGDGASGCTERGR</sequence>
<evidence type="ECO:0000313" key="4">
    <source>
        <dbReference type="EMBL" id="GAA3502816.1"/>
    </source>
</evidence>
<feature type="compositionally biased region" description="Low complexity" evidence="1">
    <location>
        <begin position="128"/>
        <end position="139"/>
    </location>
</feature>
<dbReference type="Gene3D" id="1.10.260.40">
    <property type="entry name" value="lambda repressor-like DNA-binding domains"/>
    <property type="match status" value="1"/>
</dbReference>
<comment type="caution">
    <text evidence="4">The sequence shown here is derived from an EMBL/GenBank/DDBJ whole genome shotgun (WGS) entry which is preliminary data.</text>
</comment>
<feature type="transmembrane region" description="Helical" evidence="2">
    <location>
        <begin position="163"/>
        <end position="187"/>
    </location>
</feature>